<evidence type="ECO:0000313" key="1">
    <source>
        <dbReference type="EMBL" id="KKL15182.1"/>
    </source>
</evidence>
<proteinExistence type="predicted"/>
<comment type="caution">
    <text evidence="1">The sequence shown here is derived from an EMBL/GenBank/DDBJ whole genome shotgun (WGS) entry which is preliminary data.</text>
</comment>
<reference evidence="1" key="1">
    <citation type="journal article" date="2015" name="Nature">
        <title>Complex archaea that bridge the gap between prokaryotes and eukaryotes.</title>
        <authorList>
            <person name="Spang A."/>
            <person name="Saw J.H."/>
            <person name="Jorgensen S.L."/>
            <person name="Zaremba-Niedzwiedzka K."/>
            <person name="Martijn J."/>
            <person name="Lind A.E."/>
            <person name="van Eijk R."/>
            <person name="Schleper C."/>
            <person name="Guy L."/>
            <person name="Ettema T.J."/>
        </authorList>
    </citation>
    <scope>NUCLEOTIDE SEQUENCE</scope>
</reference>
<accession>A0A0F9BMU5</accession>
<gene>
    <name evidence="1" type="ORF">LCGC14_2508170</name>
</gene>
<protein>
    <submittedName>
        <fullName evidence="1">Uncharacterized protein</fullName>
    </submittedName>
</protein>
<name>A0A0F9BMU5_9ZZZZ</name>
<sequence length="63" mass="7190">MKMAKKGKKSEHVSCFCATTSNGEGIKCECWDNKGDPALMADSITLRRKKKGRYTAHPERFRR</sequence>
<dbReference type="EMBL" id="LAZR01040160">
    <property type="protein sequence ID" value="KKL15182.1"/>
    <property type="molecule type" value="Genomic_DNA"/>
</dbReference>
<dbReference type="AlphaFoldDB" id="A0A0F9BMU5"/>
<organism evidence="1">
    <name type="scientific">marine sediment metagenome</name>
    <dbReference type="NCBI Taxonomy" id="412755"/>
    <lineage>
        <taxon>unclassified sequences</taxon>
        <taxon>metagenomes</taxon>
        <taxon>ecological metagenomes</taxon>
    </lineage>
</organism>